<dbReference type="InterPro" id="IPR006084">
    <property type="entry name" value="XPG/Rad2"/>
</dbReference>
<dbReference type="STRING" id="387631.Asulf_02102"/>
<dbReference type="GO" id="GO:0008409">
    <property type="term" value="F:5'-3' exonuclease activity"/>
    <property type="evidence" value="ECO:0007669"/>
    <property type="project" value="UniProtKB-UniRule"/>
</dbReference>
<feature type="region of interest" description="N-domain" evidence="12">
    <location>
        <begin position="1"/>
        <end position="98"/>
    </location>
</feature>
<feature type="domain" description="XPG N-terminal" evidence="15">
    <location>
        <begin position="1"/>
        <end position="101"/>
    </location>
</feature>
<dbReference type="HAMAP" id="MF_00614">
    <property type="entry name" value="Fen"/>
    <property type="match status" value="1"/>
</dbReference>
<feature type="binding site" evidence="12">
    <location>
        <position position="80"/>
    </location>
    <ligand>
        <name>Mg(2+)</name>
        <dbReference type="ChEBI" id="CHEBI:18420"/>
        <label>1</label>
    </ligand>
</feature>
<dbReference type="InterPro" id="IPR008918">
    <property type="entry name" value="HhH2"/>
</dbReference>
<dbReference type="InterPro" id="IPR002421">
    <property type="entry name" value="5-3_exonuclease"/>
</dbReference>
<keyword evidence="5 12" id="KW-0227">DNA damage</keyword>
<dbReference type="InterPro" id="IPR006086">
    <property type="entry name" value="XPG-I_dom"/>
</dbReference>
<accession>N0BNZ7</accession>
<comment type="function">
    <text evidence="10">Structure-specific nuclease with 5'-flap endonuclease and 5'-3' exonuclease activities involved in DNA replication and repair. During DNA replication, cleaves the 5'-overhanging flap structure that is generated by displacement synthesis when DNA polymerase encounters the 5'-end of a downstream Okazaki fragment. Binds the unpaired 3'-DNA end and kinks the DNA to facilitate 5' cleavage specificity. Cleaves one nucleotide into the double-stranded DNA from the junction in flap DNA, leaving a nick for ligation. Also involved in the base excision repair (BER) pathway. Acts as a genome stabilization factor that prevents flaps from equilibrating into structures that lead to duplications and deletions. Also possesses 5'-3' exonuclease activity on nicked or gapped double-stranded DNA.</text>
</comment>
<dbReference type="Gene3D" id="1.10.150.20">
    <property type="entry name" value="5' to 3' exonuclease, C-terminal subdomain"/>
    <property type="match status" value="1"/>
</dbReference>
<evidence type="ECO:0000256" key="5">
    <source>
        <dbReference type="ARBA" id="ARBA00022763"/>
    </source>
</evidence>
<reference evidence="16 17" key="1">
    <citation type="journal article" date="2013" name="Genome Announc.">
        <title>Complete Genome Sequence of the Thermophilic and Facultatively Chemolithoautotrophic Sulfate Reducer Archaeoglobus sulfaticallidus Strain PM70-1T.</title>
        <authorList>
            <person name="Stokke R."/>
            <person name="Hocking W.P."/>
            <person name="Steinsbu B.O."/>
            <person name="Steen I.H."/>
        </authorList>
    </citation>
    <scope>NUCLEOTIDE SEQUENCE [LARGE SCALE GENOMIC DNA]</scope>
    <source>
        <strain evidence="16">PM70-1</strain>
    </source>
</reference>
<dbReference type="Pfam" id="PF00752">
    <property type="entry name" value="XPG_N"/>
    <property type="match status" value="1"/>
</dbReference>
<dbReference type="CDD" id="cd09867">
    <property type="entry name" value="PIN_FEN1"/>
    <property type="match status" value="1"/>
</dbReference>
<keyword evidence="1 12" id="KW-0235">DNA replication</keyword>
<dbReference type="RefSeq" id="WP_015591656.1">
    <property type="nucleotide sequence ID" value="NC_021169.1"/>
</dbReference>
<dbReference type="Gene3D" id="3.40.50.1010">
    <property type="entry name" value="5'-nuclease"/>
    <property type="match status" value="1"/>
</dbReference>
<evidence type="ECO:0000259" key="14">
    <source>
        <dbReference type="SMART" id="SM00484"/>
    </source>
</evidence>
<dbReference type="AlphaFoldDB" id="N0BNZ7"/>
<keyword evidence="17" id="KW-1185">Reference proteome</keyword>
<dbReference type="InterPro" id="IPR019973">
    <property type="entry name" value="Flap_endonuc_arc"/>
</dbReference>
<evidence type="ECO:0000256" key="7">
    <source>
        <dbReference type="ARBA" id="ARBA00022839"/>
    </source>
</evidence>
<evidence type="ECO:0000259" key="15">
    <source>
        <dbReference type="SMART" id="SM00485"/>
    </source>
</evidence>
<dbReference type="GO" id="GO:0006281">
    <property type="term" value="P:DNA repair"/>
    <property type="evidence" value="ECO:0007669"/>
    <property type="project" value="UniProtKB-UniRule"/>
</dbReference>
<evidence type="ECO:0000256" key="1">
    <source>
        <dbReference type="ARBA" id="ARBA00022705"/>
    </source>
</evidence>
<evidence type="ECO:0000256" key="11">
    <source>
        <dbReference type="ARBA" id="ARBA00065981"/>
    </source>
</evidence>
<dbReference type="EMBL" id="CP005290">
    <property type="protein sequence ID" value="AGK62060.1"/>
    <property type="molecule type" value="Genomic_DNA"/>
</dbReference>
<keyword evidence="6 12" id="KW-0378">Hydrolase</keyword>
<keyword evidence="9 12" id="KW-0234">DNA repair</keyword>
<name>N0BNZ7_9EURY</name>
<feature type="domain" description="XPG-I" evidence="14">
    <location>
        <begin position="139"/>
        <end position="220"/>
    </location>
</feature>
<evidence type="ECO:0000256" key="12">
    <source>
        <dbReference type="HAMAP-Rule" id="MF_00614"/>
    </source>
</evidence>
<protein>
    <recommendedName>
        <fullName evidence="12">Flap endonuclease 1</fullName>
        <shortName evidence="12">FEN-1</shortName>
        <ecNumber evidence="12">3.1.-.-</ecNumber>
    </recommendedName>
    <alternativeName>
        <fullName evidence="12">Flap structure-specific endonuclease 1</fullName>
    </alternativeName>
</protein>
<sequence length="337" mass="38386">MGSDIGELFEKEKVELDYFSGYKISIDAFNTIYQFLSIIRQPDGTPLKDSQGRITSHLSGLLYRTANMVEVGLKPIYVFDGQPPEFKRKEIEERKKRKMEMEEKLEIAREMGEKDLKKYAQATARVDEYIVETSKLLLGMMGIPCIDAPSEGEAQAAYITLKGDSDFTGSQDYDSLLFGSPKLARNLTITGKRKLPGKYVYVDIKPEIINLSKNLRRLEITREQLVDIAILVGTDYNDGIKGVGPKKAYNLIKKYGDGDKVLKAIGKSIENLEEIREFYLNPPVTDDYEIKFSKPDAEKIVEFLCEEHDFSRDRVEKAVEKLTAGLKTSQMNLSRWF</sequence>
<evidence type="ECO:0000256" key="9">
    <source>
        <dbReference type="ARBA" id="ARBA00023204"/>
    </source>
</evidence>
<keyword evidence="8 12" id="KW-0460">Magnesium</keyword>
<dbReference type="PROSITE" id="PS00841">
    <property type="entry name" value="XPG_1"/>
    <property type="match status" value="1"/>
</dbReference>
<dbReference type="SMART" id="SM00475">
    <property type="entry name" value="53EXOc"/>
    <property type="match status" value="1"/>
</dbReference>
<feature type="binding site" evidence="12">
    <location>
        <position position="235"/>
    </location>
    <ligand>
        <name>Mg(2+)</name>
        <dbReference type="ChEBI" id="CHEBI:18420"/>
        <label>2</label>
    </ligand>
</feature>
<dbReference type="SUPFAM" id="SSF47807">
    <property type="entry name" value="5' to 3' exonuclease, C-terminal subdomain"/>
    <property type="match status" value="1"/>
</dbReference>
<evidence type="ECO:0000256" key="10">
    <source>
        <dbReference type="ARBA" id="ARBA00024702"/>
    </source>
</evidence>
<evidence type="ECO:0000256" key="3">
    <source>
        <dbReference type="ARBA" id="ARBA00022723"/>
    </source>
</evidence>
<feature type="binding site" evidence="12">
    <location>
        <position position="151"/>
    </location>
    <ligand>
        <name>Mg(2+)</name>
        <dbReference type="ChEBI" id="CHEBI:18420"/>
        <label>1</label>
    </ligand>
</feature>
<feature type="binding site" evidence="12">
    <location>
        <position position="174"/>
    </location>
    <ligand>
        <name>Mg(2+)</name>
        <dbReference type="ChEBI" id="CHEBI:18420"/>
        <label>2</label>
    </ligand>
</feature>
<dbReference type="InterPro" id="IPR023426">
    <property type="entry name" value="Flap_endonuc"/>
</dbReference>
<comment type="subunit">
    <text evidence="11 12">Interacts with PCNA. PCNA stimulates the nuclease activity without altering cleavage specificity.</text>
</comment>
<organism evidence="16 17">
    <name type="scientific">Archaeoglobus sulfaticallidus PM70-1</name>
    <dbReference type="NCBI Taxonomy" id="387631"/>
    <lineage>
        <taxon>Archaea</taxon>
        <taxon>Methanobacteriati</taxon>
        <taxon>Methanobacteriota</taxon>
        <taxon>Archaeoglobi</taxon>
        <taxon>Archaeoglobales</taxon>
        <taxon>Archaeoglobaceae</taxon>
        <taxon>Archaeoglobus</taxon>
    </lineage>
</organism>
<dbReference type="PRINTS" id="PR00853">
    <property type="entry name" value="XPGRADSUPER"/>
</dbReference>
<comment type="cofactor">
    <cofactor evidence="12">
        <name>Mg(2+)</name>
        <dbReference type="ChEBI" id="CHEBI:18420"/>
    </cofactor>
    <text evidence="12">Binds 2 magnesium ions per subunit. They probably participate in the reaction catalyzed by the enzyme. May bind an additional third magnesium ion after substrate binding.</text>
</comment>
<keyword evidence="2 12" id="KW-0540">Nuclease</keyword>
<dbReference type="SMART" id="SM00279">
    <property type="entry name" value="HhH2"/>
    <property type="match status" value="1"/>
</dbReference>
<evidence type="ECO:0000256" key="2">
    <source>
        <dbReference type="ARBA" id="ARBA00022722"/>
    </source>
</evidence>
<dbReference type="FunFam" id="3.40.50.1010:FF:000016">
    <property type="entry name" value="Flap endonuclease 1"/>
    <property type="match status" value="1"/>
</dbReference>
<dbReference type="SMART" id="SM00485">
    <property type="entry name" value="XPGN"/>
    <property type="match status" value="1"/>
</dbReference>
<keyword evidence="4 12" id="KW-0255">Endonuclease</keyword>
<dbReference type="NCBIfam" id="TIGR03674">
    <property type="entry name" value="fen_arch"/>
    <property type="match status" value="1"/>
</dbReference>
<evidence type="ECO:0000256" key="4">
    <source>
        <dbReference type="ARBA" id="ARBA00022759"/>
    </source>
</evidence>
<dbReference type="PANTHER" id="PTHR11081:SF9">
    <property type="entry name" value="FLAP ENDONUCLEASE 1"/>
    <property type="match status" value="1"/>
</dbReference>
<dbReference type="InterPro" id="IPR019974">
    <property type="entry name" value="XPG_CS"/>
</dbReference>
<dbReference type="GO" id="GO:0043137">
    <property type="term" value="P:DNA replication, removal of RNA primer"/>
    <property type="evidence" value="ECO:0007669"/>
    <property type="project" value="UniProtKB-UniRule"/>
</dbReference>
<evidence type="ECO:0000256" key="8">
    <source>
        <dbReference type="ARBA" id="ARBA00022842"/>
    </source>
</evidence>
<comment type="function">
    <text evidence="12">Structure-specific nuclease with 5'-flap endonuclease and 5'-3' exonuclease activities involved in DNA replication and repair. During DNA replication, cleaves the 5'-overhanging flap structure that is generated by displacement synthesis when DNA polymerase encounters the 5'-end of a downstream Okazaki fragment. Binds the unpaired 3'-DNA end and kinks the DNA to facilitate 5' cleavage specificity. Cleaves one nucleotide into the double-stranded DNA from the junction in flap DNA, leaving a nick for ligation. Also involved in the base excision repair (BER) pathway. Acts as a genome stabilization factor that prevents flaps from equilibrating into structurs that lead to duplications and deletions. Also possesses 5'-3' exonuclease activity on nicked or gapped double-stranded DNA.</text>
</comment>
<feature type="binding site" evidence="12">
    <location>
        <position position="172"/>
    </location>
    <ligand>
        <name>Mg(2+)</name>
        <dbReference type="ChEBI" id="CHEBI:18420"/>
        <label>2</label>
    </ligand>
</feature>
<dbReference type="EC" id="3.1.-.-" evidence="12"/>
<dbReference type="InterPro" id="IPR029060">
    <property type="entry name" value="PIN-like_dom_sf"/>
</dbReference>
<evidence type="ECO:0000313" key="16">
    <source>
        <dbReference type="EMBL" id="AGK62060.1"/>
    </source>
</evidence>
<dbReference type="InterPro" id="IPR036279">
    <property type="entry name" value="5-3_exonuclease_C_sf"/>
</dbReference>
<dbReference type="eggNOG" id="arCOG04050">
    <property type="taxonomic scope" value="Archaea"/>
</dbReference>
<dbReference type="SUPFAM" id="SSF88723">
    <property type="entry name" value="PIN domain-like"/>
    <property type="match status" value="1"/>
</dbReference>
<dbReference type="Proteomes" id="UP000013307">
    <property type="component" value="Chromosome"/>
</dbReference>
<dbReference type="HOGENOM" id="CLU_032444_0_0_2"/>
<dbReference type="KEGG" id="ast:Asulf_02102"/>
<feature type="binding site" evidence="12">
    <location>
        <position position="153"/>
    </location>
    <ligand>
        <name>Mg(2+)</name>
        <dbReference type="ChEBI" id="CHEBI:18420"/>
        <label>1</label>
    </ligand>
</feature>
<keyword evidence="3 12" id="KW-0479">Metal-binding</keyword>
<dbReference type="GeneID" id="15393736"/>
<dbReference type="GO" id="GO:0003677">
    <property type="term" value="F:DNA binding"/>
    <property type="evidence" value="ECO:0007669"/>
    <property type="project" value="UniProtKB-UniRule"/>
</dbReference>
<evidence type="ECO:0000313" key="17">
    <source>
        <dbReference type="Proteomes" id="UP000013307"/>
    </source>
</evidence>
<feature type="binding site" evidence="12">
    <location>
        <position position="27"/>
    </location>
    <ligand>
        <name>Mg(2+)</name>
        <dbReference type="ChEBI" id="CHEBI:18420"/>
        <label>1</label>
    </ligand>
</feature>
<dbReference type="GO" id="GO:0000287">
    <property type="term" value="F:magnesium ion binding"/>
    <property type="evidence" value="ECO:0007669"/>
    <property type="project" value="UniProtKB-UniRule"/>
</dbReference>
<proteinExistence type="inferred from homology"/>
<dbReference type="Pfam" id="PF00867">
    <property type="entry name" value="XPG_I"/>
    <property type="match status" value="1"/>
</dbReference>
<dbReference type="CDD" id="cd09903">
    <property type="entry name" value="H3TH_FEN1-Arc"/>
    <property type="match status" value="1"/>
</dbReference>
<evidence type="ECO:0000259" key="13">
    <source>
        <dbReference type="SMART" id="SM00475"/>
    </source>
</evidence>
<dbReference type="PANTHER" id="PTHR11081">
    <property type="entry name" value="FLAP ENDONUCLEASE FAMILY MEMBER"/>
    <property type="match status" value="1"/>
</dbReference>
<feature type="domain" description="5'-3' exonuclease" evidence="13">
    <location>
        <begin position="22"/>
        <end position="327"/>
    </location>
</feature>
<evidence type="ECO:0000256" key="6">
    <source>
        <dbReference type="ARBA" id="ARBA00022801"/>
    </source>
</evidence>
<keyword evidence="7 12" id="KW-0269">Exonuclease</keyword>
<dbReference type="InterPro" id="IPR006085">
    <property type="entry name" value="XPG_DNA_repair_N"/>
</dbReference>
<dbReference type="SMART" id="SM00484">
    <property type="entry name" value="XPGI"/>
    <property type="match status" value="1"/>
</dbReference>
<dbReference type="GO" id="GO:0017108">
    <property type="term" value="F:5'-flap endonuclease activity"/>
    <property type="evidence" value="ECO:0007669"/>
    <property type="project" value="UniProtKB-UniRule"/>
</dbReference>
<comment type="similarity">
    <text evidence="12">Belongs to the XPG/RAD2 endonuclease family. FEN1 subfamily.</text>
</comment>
<gene>
    <name evidence="12" type="primary">fen</name>
    <name evidence="16" type="ORF">Asulf_02102</name>
</gene>
<comment type="caution">
    <text evidence="12">Lacks conserved residue(s) required for the propagation of feature annotation.</text>
</comment>
<dbReference type="OrthoDB" id="9593at2157"/>